<reference evidence="3" key="1">
    <citation type="journal article" date="2019" name="Int. J. Syst. Evol. Microbiol.">
        <title>The Global Catalogue of Microorganisms (GCM) 10K type strain sequencing project: providing services to taxonomists for standard genome sequencing and annotation.</title>
        <authorList>
            <consortium name="The Broad Institute Genomics Platform"/>
            <consortium name="The Broad Institute Genome Sequencing Center for Infectious Disease"/>
            <person name="Wu L."/>
            <person name="Ma J."/>
        </authorList>
    </citation>
    <scope>NUCLEOTIDE SEQUENCE [LARGE SCALE GENOMIC DNA]</scope>
    <source>
        <strain evidence="3">KCTC 33849</strain>
    </source>
</reference>
<feature type="domain" description="Ribosomal RNA large subunit methyltransferase K/L-like methyltransferase" evidence="1">
    <location>
        <begin position="180"/>
        <end position="278"/>
    </location>
</feature>
<dbReference type="GO" id="GO:0032259">
    <property type="term" value="P:methylation"/>
    <property type="evidence" value="ECO:0007669"/>
    <property type="project" value="UniProtKB-KW"/>
</dbReference>
<dbReference type="PANTHER" id="PTHR14911">
    <property type="entry name" value="THUMP DOMAIN-CONTAINING"/>
    <property type="match status" value="1"/>
</dbReference>
<dbReference type="CDD" id="cd02440">
    <property type="entry name" value="AdoMet_MTases"/>
    <property type="match status" value="1"/>
</dbReference>
<dbReference type="InterPro" id="IPR029063">
    <property type="entry name" value="SAM-dependent_MTases_sf"/>
</dbReference>
<keyword evidence="3" id="KW-1185">Reference proteome</keyword>
<dbReference type="GO" id="GO:0008168">
    <property type="term" value="F:methyltransferase activity"/>
    <property type="evidence" value="ECO:0007669"/>
    <property type="project" value="UniProtKB-KW"/>
</dbReference>
<dbReference type="InterPro" id="IPR000241">
    <property type="entry name" value="RlmKL-like_Mtase"/>
</dbReference>
<dbReference type="SUPFAM" id="SSF53335">
    <property type="entry name" value="S-adenosyl-L-methionine-dependent methyltransferases"/>
    <property type="match status" value="1"/>
</dbReference>
<accession>A0ABW5SIZ3</accession>
<proteinExistence type="predicted"/>
<dbReference type="Gene3D" id="3.40.50.150">
    <property type="entry name" value="Vaccinia Virus protein VP39"/>
    <property type="match status" value="1"/>
</dbReference>
<organism evidence="2 3">
    <name type="scientific">Paenibacillus shunpengii</name>
    <dbReference type="NCBI Taxonomy" id="2054424"/>
    <lineage>
        <taxon>Bacteria</taxon>
        <taxon>Bacillati</taxon>
        <taxon>Bacillota</taxon>
        <taxon>Bacilli</taxon>
        <taxon>Bacillales</taxon>
        <taxon>Paenibacillaceae</taxon>
        <taxon>Paenibacillus</taxon>
    </lineage>
</organism>
<evidence type="ECO:0000313" key="2">
    <source>
        <dbReference type="EMBL" id="MFD2699360.1"/>
    </source>
</evidence>
<protein>
    <submittedName>
        <fullName evidence="2">TRM11 family SAM-dependent methyltransferase</fullName>
    </submittedName>
</protein>
<evidence type="ECO:0000259" key="1">
    <source>
        <dbReference type="Pfam" id="PF01170"/>
    </source>
</evidence>
<gene>
    <name evidence="2" type="ORF">ACFSVM_02650</name>
</gene>
<dbReference type="EMBL" id="JBHUMJ010000002">
    <property type="protein sequence ID" value="MFD2699360.1"/>
    <property type="molecule type" value="Genomic_DNA"/>
</dbReference>
<name>A0ABW5SIZ3_9BACL</name>
<dbReference type="RefSeq" id="WP_256702740.1">
    <property type="nucleotide sequence ID" value="NZ_JBHUMJ010000002.1"/>
</dbReference>
<dbReference type="Proteomes" id="UP001597540">
    <property type="component" value="Unassembled WGS sequence"/>
</dbReference>
<keyword evidence="2" id="KW-0489">Methyltransferase</keyword>
<comment type="caution">
    <text evidence="2">The sequence shown here is derived from an EMBL/GenBank/DDBJ whole genome shotgun (WGS) entry which is preliminary data.</text>
</comment>
<dbReference type="Pfam" id="PF01170">
    <property type="entry name" value="UPF0020"/>
    <property type="match status" value="1"/>
</dbReference>
<dbReference type="PANTHER" id="PTHR14911:SF13">
    <property type="entry name" value="TRNA (GUANINE(6)-N2)-METHYLTRANSFERASE THUMP3"/>
    <property type="match status" value="1"/>
</dbReference>
<sequence length="344" mass="39125">MSSPWLLHSPFRRELLRLLMTHAHNKEHHPTDLIYIYACHESEQALCHLELQRLLGTSVPPEQAYLRSSRLIDPSRSPFMKLRLEVIAENKEYDGLLADIDSHAIQVPQDRTFKVVYIKEGVHCPYDEQRKLERRAGECITGTARMKDPDITYGLMQLENTWVFGIVRYAEPIWLQHKNKPYNYSTGLSSRIARAIVNVAAPEGEKVSMMDPCCGMGNVLIEALSMGIKIRGNDLNPLAIRGARVNLEHYGYDASLVTLGDMNELTGHADRAVLDLPYNLCSVLSMEEQLGMLRSLGRLADEAVIISTEPLEEQLNRSGWRIQHHIQVTKGSFTRDIWLCEHQG</sequence>
<keyword evidence="2" id="KW-0808">Transferase</keyword>
<evidence type="ECO:0000313" key="3">
    <source>
        <dbReference type="Proteomes" id="UP001597540"/>
    </source>
</evidence>